<feature type="compositionally biased region" description="Low complexity" evidence="2">
    <location>
        <begin position="238"/>
        <end position="251"/>
    </location>
</feature>
<dbReference type="Proteomes" id="UP000054408">
    <property type="component" value="Unassembled WGS sequence"/>
</dbReference>
<dbReference type="GeneID" id="25563499"/>
<name>A0A0L0D6K0_THETB</name>
<organism evidence="3 4">
    <name type="scientific">Thecamonas trahens ATCC 50062</name>
    <dbReference type="NCBI Taxonomy" id="461836"/>
    <lineage>
        <taxon>Eukaryota</taxon>
        <taxon>Apusozoa</taxon>
        <taxon>Apusomonadida</taxon>
        <taxon>Apusomonadidae</taxon>
        <taxon>Thecamonas</taxon>
    </lineage>
</organism>
<gene>
    <name evidence="3" type="ORF">AMSG_03932</name>
</gene>
<dbReference type="PANTHER" id="PTHR47026:SF2">
    <property type="entry name" value="FLAGELLAR ASSOCIATED PROTEIN"/>
    <property type="match status" value="1"/>
</dbReference>
<sequence length="343" mass="37202">MVVDANDVDAVADAVEHMTAIRDTAAAAGDYDAAAEAHELAEELSAREAELKCVDLSALHAREMAELMAANDALFSEFVAGWDEKLDAFAGSASDALDALRKAHAEEEQAWWDAREAEAGANKLSVRASALLLQKRKMEEQAVAAHLYQRAKQLQAEIRAIEEKEAAAAEHNRNVKLTRGVERLHARHATEEAALLTRINSKRDEGKRRRQSEYDALLARFHNAVTTLEAKHKAQLRASTASGPPATASGTRSGSTAHPKVELTATGWNPIISLPHRPSNSPCGSTRRGRSRGRGRGRGARRSVGAAGKTKTKAKTPRRGPRPPDAKVRGRRRRGSSVRSKTT</sequence>
<feature type="coiled-coil region" evidence="1">
    <location>
        <begin position="121"/>
        <end position="174"/>
    </location>
</feature>
<evidence type="ECO:0000256" key="1">
    <source>
        <dbReference type="SAM" id="Coils"/>
    </source>
</evidence>
<protein>
    <submittedName>
        <fullName evidence="3">Uncharacterized protein</fullName>
    </submittedName>
</protein>
<feature type="compositionally biased region" description="Basic residues" evidence="2">
    <location>
        <begin position="310"/>
        <end position="321"/>
    </location>
</feature>
<dbReference type="PANTHER" id="PTHR47026">
    <property type="entry name" value="PIGMENTOSA GTPASE REGULATOR-LIKE PROTEIN, PUTATIVE-RELATED"/>
    <property type="match status" value="1"/>
</dbReference>
<proteinExistence type="predicted"/>
<dbReference type="EMBL" id="GL349448">
    <property type="protein sequence ID" value="KNC47701.1"/>
    <property type="molecule type" value="Genomic_DNA"/>
</dbReference>
<dbReference type="OMA" id="QYNDECR"/>
<evidence type="ECO:0000313" key="4">
    <source>
        <dbReference type="Proteomes" id="UP000054408"/>
    </source>
</evidence>
<feature type="region of interest" description="Disordered" evidence="2">
    <location>
        <begin position="232"/>
        <end position="343"/>
    </location>
</feature>
<feature type="compositionally biased region" description="Basic residues" evidence="2">
    <location>
        <begin position="287"/>
        <end position="301"/>
    </location>
</feature>
<dbReference type="RefSeq" id="XP_013759183.1">
    <property type="nucleotide sequence ID" value="XM_013903729.1"/>
</dbReference>
<feature type="compositionally biased region" description="Basic residues" evidence="2">
    <location>
        <begin position="329"/>
        <end position="343"/>
    </location>
</feature>
<evidence type="ECO:0000313" key="3">
    <source>
        <dbReference type="EMBL" id="KNC47701.1"/>
    </source>
</evidence>
<evidence type="ECO:0000256" key="2">
    <source>
        <dbReference type="SAM" id="MobiDB-lite"/>
    </source>
</evidence>
<accession>A0A0L0D6K0</accession>
<keyword evidence="4" id="KW-1185">Reference proteome</keyword>
<reference evidence="3 4" key="1">
    <citation type="submission" date="2010-05" db="EMBL/GenBank/DDBJ databases">
        <title>The Genome Sequence of Thecamonas trahens ATCC 50062.</title>
        <authorList>
            <consortium name="The Broad Institute Genome Sequencing Platform"/>
            <person name="Russ C."/>
            <person name="Cuomo C."/>
            <person name="Shea T."/>
            <person name="Young S.K."/>
            <person name="Zeng Q."/>
            <person name="Koehrsen M."/>
            <person name="Haas B."/>
            <person name="Borodovsky M."/>
            <person name="Guigo R."/>
            <person name="Alvarado L."/>
            <person name="Berlin A."/>
            <person name="Bochicchio J."/>
            <person name="Borenstein D."/>
            <person name="Chapman S."/>
            <person name="Chen Z."/>
            <person name="Freedman E."/>
            <person name="Gellesch M."/>
            <person name="Goldberg J."/>
            <person name="Griggs A."/>
            <person name="Gujja S."/>
            <person name="Heilman E."/>
            <person name="Heiman D."/>
            <person name="Hepburn T."/>
            <person name="Howarth C."/>
            <person name="Jen D."/>
            <person name="Larson L."/>
            <person name="Mehta T."/>
            <person name="Park D."/>
            <person name="Pearson M."/>
            <person name="Roberts A."/>
            <person name="Saif S."/>
            <person name="Shenoy N."/>
            <person name="Sisk P."/>
            <person name="Stolte C."/>
            <person name="Sykes S."/>
            <person name="Thomson T."/>
            <person name="Walk T."/>
            <person name="White J."/>
            <person name="Yandava C."/>
            <person name="Burger G."/>
            <person name="Gray M.W."/>
            <person name="Holland P.W.H."/>
            <person name="King N."/>
            <person name="Lang F.B.F."/>
            <person name="Roger A.J."/>
            <person name="Ruiz-Trillo I."/>
            <person name="Lander E."/>
            <person name="Nusbaum C."/>
        </authorList>
    </citation>
    <scope>NUCLEOTIDE SEQUENCE [LARGE SCALE GENOMIC DNA]</scope>
    <source>
        <strain evidence="3 4">ATCC 50062</strain>
    </source>
</reference>
<keyword evidence="1" id="KW-0175">Coiled coil</keyword>
<dbReference type="AlphaFoldDB" id="A0A0L0D6K0"/>